<dbReference type="SUPFAM" id="SSF53756">
    <property type="entry name" value="UDP-Glycosyltransferase/glycogen phosphorylase"/>
    <property type="match status" value="1"/>
</dbReference>
<dbReference type="PANTHER" id="PTHR10788">
    <property type="entry name" value="TREHALOSE-6-PHOSPHATE SYNTHASE"/>
    <property type="match status" value="1"/>
</dbReference>
<keyword evidence="4" id="KW-1185">Reference proteome</keyword>
<dbReference type="KEGG" id="gms:SOIL9_62960"/>
<evidence type="ECO:0000256" key="1">
    <source>
        <dbReference type="ARBA" id="ARBA00008799"/>
    </source>
</evidence>
<dbReference type="PANTHER" id="PTHR10788:SF106">
    <property type="entry name" value="BCDNA.GH08860"/>
    <property type="match status" value="1"/>
</dbReference>
<dbReference type="RefSeq" id="WP_162666411.1">
    <property type="nucleotide sequence ID" value="NZ_LR593886.1"/>
</dbReference>
<evidence type="ECO:0000313" key="3">
    <source>
        <dbReference type="EMBL" id="VTR91418.1"/>
    </source>
</evidence>
<dbReference type="CDD" id="cd03788">
    <property type="entry name" value="GT20_TPS"/>
    <property type="match status" value="1"/>
</dbReference>
<dbReference type="EMBL" id="LR593886">
    <property type="protein sequence ID" value="VTR91418.1"/>
    <property type="molecule type" value="Genomic_DNA"/>
</dbReference>
<dbReference type="Gene3D" id="3.40.50.2000">
    <property type="entry name" value="Glycogen Phosphorylase B"/>
    <property type="match status" value="2"/>
</dbReference>
<evidence type="ECO:0000313" key="4">
    <source>
        <dbReference type="Proteomes" id="UP000464178"/>
    </source>
</evidence>
<organism evidence="3 4">
    <name type="scientific">Gemmata massiliana</name>
    <dbReference type="NCBI Taxonomy" id="1210884"/>
    <lineage>
        <taxon>Bacteria</taxon>
        <taxon>Pseudomonadati</taxon>
        <taxon>Planctomycetota</taxon>
        <taxon>Planctomycetia</taxon>
        <taxon>Gemmatales</taxon>
        <taxon>Gemmataceae</taxon>
        <taxon>Gemmata</taxon>
    </lineage>
</organism>
<reference evidence="3 4" key="1">
    <citation type="submission" date="2019-05" db="EMBL/GenBank/DDBJ databases">
        <authorList>
            <consortium name="Science for Life Laboratories"/>
        </authorList>
    </citation>
    <scope>NUCLEOTIDE SEQUENCE [LARGE SCALE GENOMIC DNA]</scope>
    <source>
        <strain evidence="3">Soil9</strain>
    </source>
</reference>
<comment type="similarity">
    <text evidence="1">Belongs to the glycosyltransferase 20 family.</text>
</comment>
<name>A0A6P2CQU4_9BACT</name>
<proteinExistence type="inferred from homology"/>
<gene>
    <name evidence="3" type="ORF">SOIL9_62960</name>
</gene>
<feature type="region of interest" description="Disordered" evidence="2">
    <location>
        <begin position="497"/>
        <end position="519"/>
    </location>
</feature>
<protein>
    <submittedName>
        <fullName evidence="3">Uncharacterized protein</fullName>
    </submittedName>
</protein>
<dbReference type="InterPro" id="IPR001830">
    <property type="entry name" value="Glyco_trans_20"/>
</dbReference>
<sequence>MGWSKERLEEVARTRLGGAKLIVVANREPYIHRYKNGEVEWIRPAGGLTTALDPVMQACGGVWVAHGSGDADRAVTDASGRVGVPPDDPNYVLRRVWLSKDDEEGYYYGTANSMLWPLCHQVFARPVFDPKHWETYRRVNETFAQAVLEEAEGGPALVFVQDYHFALLPRLLKAARPDLVTAQFWHIPWPGPEKFLVCPWAKELLDGMLGNDLLGFHTQHDCNNFLDTVDRALECRIDRERFAVQRAGQSTTVRPFPISVDPALAQEYLGNDWEDRATALRKKHRLGDRPLIVGVDRVDYTKGIPERLQAVDRLLHKHPELKGQFHFVQVGAPSRTHIPAYRDLTEEVNALAEKINWEHGTEDWQPVVFLNEHHGPEDIFVLYRTAAGCIVSSLHDGMNLVAKEFVTARDDERGVLVLSQFTGAARELPDAVLVNPFDVEEMADGLHASLTMSGSEQERRMRRMRGQVDDHNIYRWAGMLLSEVGKRVPDPVSVSVPAAEPEVEEPEPIAAPTAQERRQEHHIARETYLTAMYLASAGV</sequence>
<dbReference type="GO" id="GO:0005992">
    <property type="term" value="P:trehalose biosynthetic process"/>
    <property type="evidence" value="ECO:0007669"/>
    <property type="project" value="InterPro"/>
</dbReference>
<accession>A0A6P2CQU4</accession>
<dbReference type="Pfam" id="PF00982">
    <property type="entry name" value="Glyco_transf_20"/>
    <property type="match status" value="1"/>
</dbReference>
<evidence type="ECO:0000256" key="2">
    <source>
        <dbReference type="SAM" id="MobiDB-lite"/>
    </source>
</evidence>
<dbReference type="GO" id="GO:0003825">
    <property type="term" value="F:alpha,alpha-trehalose-phosphate synthase (UDP-forming) activity"/>
    <property type="evidence" value="ECO:0007669"/>
    <property type="project" value="TreeGrafter"/>
</dbReference>
<dbReference type="Proteomes" id="UP000464178">
    <property type="component" value="Chromosome"/>
</dbReference>
<dbReference type="AlphaFoldDB" id="A0A6P2CQU4"/>